<evidence type="ECO:0000313" key="2">
    <source>
        <dbReference type="EMBL" id="EOR95397.1"/>
    </source>
</evidence>
<feature type="compositionally biased region" description="Low complexity" evidence="1">
    <location>
        <begin position="271"/>
        <end position="291"/>
    </location>
</feature>
<feature type="compositionally biased region" description="Low complexity" evidence="1">
    <location>
        <begin position="431"/>
        <end position="443"/>
    </location>
</feature>
<name>R9GU59_9SPHI</name>
<dbReference type="OrthoDB" id="5485224at2"/>
<dbReference type="eggNOG" id="COG0845">
    <property type="taxonomic scope" value="Bacteria"/>
</dbReference>
<accession>R9GU59</accession>
<feature type="compositionally biased region" description="Polar residues" evidence="1">
    <location>
        <begin position="318"/>
        <end position="398"/>
    </location>
</feature>
<protein>
    <recommendedName>
        <fullName evidence="4">Prolin-rich transmembrane protein</fullName>
    </recommendedName>
</protein>
<evidence type="ECO:0000313" key="3">
    <source>
        <dbReference type="Proteomes" id="UP000014174"/>
    </source>
</evidence>
<dbReference type="Pfam" id="PF20245">
    <property type="entry name" value="DUF6600"/>
    <property type="match status" value="1"/>
</dbReference>
<dbReference type="STRING" id="1150600.ADIARSV_1398"/>
<evidence type="ECO:0000256" key="1">
    <source>
        <dbReference type="SAM" id="MobiDB-lite"/>
    </source>
</evidence>
<sequence length="443" mass="50743">MKDLKRLLMLGLLITVIGSMKGTAGMVLQPGARVSFQTFYDELSPYGEWVNYEDYGQVWVPDVEKDFQPYGTRGQWVITEYGNTWVSDYDWGWAPFHYGRWLFDDYYGWLWVPGSEWGPAWVNWRSGGGYYGWAPLSPGLLIDININIPLSRWIFVPQLYITNRSVYNYCLPRNRYSGIYGRTTVINNIYVNNNHRYFSGPDRREMERVTRRRVDVHQVYGSNRPGRAVADRGSLRIYRPEVIGRNNSNRNEDNRNGRPTNDRDSRDGRNTRPSTTTGRTPGTDNRNGNNTEATPRGQNGNSSNSWENRPLRTDRTDAPNNTSDRVTRIPQTSRPAETNSSDKNSNGATRAPQTSKPAETNTSRDIPNRVTRTPQRTPSSETPPQRQVEQQKRTQPQEAQPRERPSQATPQVSRPTERVQSPERSNDNKGSSSNSRPTRSGSR</sequence>
<feature type="region of interest" description="Disordered" evidence="1">
    <location>
        <begin position="240"/>
        <end position="443"/>
    </location>
</feature>
<keyword evidence="3" id="KW-1185">Reference proteome</keyword>
<dbReference type="PATRIC" id="fig|1150600.3.peg.1375"/>
<dbReference type="Proteomes" id="UP000014174">
    <property type="component" value="Unassembled WGS sequence"/>
</dbReference>
<feature type="compositionally biased region" description="Polar residues" evidence="1">
    <location>
        <begin position="292"/>
        <end position="307"/>
    </location>
</feature>
<feature type="compositionally biased region" description="Basic and acidic residues" evidence="1">
    <location>
        <begin position="415"/>
        <end position="427"/>
    </location>
</feature>
<organism evidence="2 3">
    <name type="scientific">Arcticibacter svalbardensis MN12-7</name>
    <dbReference type="NCBI Taxonomy" id="1150600"/>
    <lineage>
        <taxon>Bacteria</taxon>
        <taxon>Pseudomonadati</taxon>
        <taxon>Bacteroidota</taxon>
        <taxon>Sphingobacteriia</taxon>
        <taxon>Sphingobacteriales</taxon>
        <taxon>Sphingobacteriaceae</taxon>
        <taxon>Arcticibacter</taxon>
    </lineage>
</organism>
<dbReference type="InterPro" id="IPR046535">
    <property type="entry name" value="DUF6600"/>
</dbReference>
<dbReference type="EMBL" id="AQPN01000051">
    <property type="protein sequence ID" value="EOR95397.1"/>
    <property type="molecule type" value="Genomic_DNA"/>
</dbReference>
<dbReference type="RefSeq" id="WP_016194639.1">
    <property type="nucleotide sequence ID" value="NZ_AQPN01000051.1"/>
</dbReference>
<dbReference type="AlphaFoldDB" id="R9GU59"/>
<gene>
    <name evidence="2" type="ORF">ADIARSV_1398</name>
</gene>
<evidence type="ECO:0008006" key="4">
    <source>
        <dbReference type="Google" id="ProtNLM"/>
    </source>
</evidence>
<feature type="compositionally biased region" description="Basic and acidic residues" evidence="1">
    <location>
        <begin position="250"/>
        <end position="270"/>
    </location>
</feature>
<reference evidence="2 3" key="1">
    <citation type="journal article" date="2013" name="Genome Announc.">
        <title>Draft Genome Sequence of Arcticibacter svalbardensis Strain MN12-7T, a Member of the Family Sphingobacteriaceae Isolated from an Arctic Soil Sample.</title>
        <authorList>
            <person name="Shivaji S."/>
            <person name="Ara S."/>
            <person name="Prasad S."/>
            <person name="Manasa B.P."/>
            <person name="Begum Z."/>
            <person name="Singh A."/>
            <person name="Kumar Pinnaka A."/>
        </authorList>
    </citation>
    <scope>NUCLEOTIDE SEQUENCE [LARGE SCALE GENOMIC DNA]</scope>
    <source>
        <strain evidence="2 3">MN12-7</strain>
    </source>
</reference>
<proteinExistence type="predicted"/>
<comment type="caution">
    <text evidence="2">The sequence shown here is derived from an EMBL/GenBank/DDBJ whole genome shotgun (WGS) entry which is preliminary data.</text>
</comment>